<name>A0ABT7STD6_9ALTE</name>
<dbReference type="Proteomes" id="UP001234343">
    <property type="component" value="Unassembled WGS sequence"/>
</dbReference>
<comment type="caution">
    <text evidence="2">The sequence shown here is derived from an EMBL/GenBank/DDBJ whole genome shotgun (WGS) entry which is preliminary data.</text>
</comment>
<dbReference type="RefSeq" id="WP_289363166.1">
    <property type="nucleotide sequence ID" value="NZ_JAUCBP010000001.1"/>
</dbReference>
<dbReference type="InterPro" id="IPR031593">
    <property type="entry name" value="Porin_7"/>
</dbReference>
<evidence type="ECO:0000313" key="3">
    <source>
        <dbReference type="Proteomes" id="UP001234343"/>
    </source>
</evidence>
<keyword evidence="3" id="KW-1185">Reference proteome</keyword>
<feature type="signal peptide" evidence="1">
    <location>
        <begin position="1"/>
        <end position="20"/>
    </location>
</feature>
<feature type="chain" id="PRO_5046390906" evidence="1">
    <location>
        <begin position="21"/>
        <end position="257"/>
    </location>
</feature>
<gene>
    <name evidence="2" type="ORF">QTP81_01350</name>
</gene>
<dbReference type="SUPFAM" id="SSF56935">
    <property type="entry name" value="Porins"/>
    <property type="match status" value="1"/>
</dbReference>
<keyword evidence="1" id="KW-0732">Signal</keyword>
<reference evidence="2 3" key="1">
    <citation type="submission" date="2023-06" db="EMBL/GenBank/DDBJ databases">
        <title>Alteromonas sp. ASW11-36 isolated from intertidal sand.</title>
        <authorList>
            <person name="Li Y."/>
        </authorList>
    </citation>
    <scope>NUCLEOTIDE SEQUENCE [LARGE SCALE GENOMIC DNA]</scope>
    <source>
        <strain evidence="2 3">ASW11-36</strain>
    </source>
</reference>
<proteinExistence type="predicted"/>
<protein>
    <submittedName>
        <fullName evidence="2">Porin</fullName>
    </submittedName>
</protein>
<sequence>MKYTSLLSLSLLAFNFSAYADETINHEFSMGFSDIRSANDQFIGVNYRYYLQPVSIDDQAYRISPYMQRTDNVNASYFGIADLDFYSLGGEWFLDNDWNIRANYQYFGDDFEDVHGLSLETGHFVSEHWEVGAGISALFIDDDFNNSDEYSGTVFARYVSFDRGAQNFNPGWDIVFRAIAGDDDDALEISANYYMRKNWSISLDIINQDNFSGDSTTIAEIGTDYWFNEHASIQFGLGMDVDESVLGSATLLGTFRF</sequence>
<evidence type="ECO:0000313" key="2">
    <source>
        <dbReference type="EMBL" id="MDM7859249.1"/>
    </source>
</evidence>
<evidence type="ECO:0000256" key="1">
    <source>
        <dbReference type="SAM" id="SignalP"/>
    </source>
</evidence>
<dbReference type="Pfam" id="PF16956">
    <property type="entry name" value="Porin_7"/>
    <property type="match status" value="1"/>
</dbReference>
<accession>A0ABT7STD6</accession>
<dbReference type="EMBL" id="JAUCBP010000001">
    <property type="protein sequence ID" value="MDM7859249.1"/>
    <property type="molecule type" value="Genomic_DNA"/>
</dbReference>
<organism evidence="2 3">
    <name type="scientific">Alteromonas arenosi</name>
    <dbReference type="NCBI Taxonomy" id="3055817"/>
    <lineage>
        <taxon>Bacteria</taxon>
        <taxon>Pseudomonadati</taxon>
        <taxon>Pseudomonadota</taxon>
        <taxon>Gammaproteobacteria</taxon>
        <taxon>Alteromonadales</taxon>
        <taxon>Alteromonadaceae</taxon>
        <taxon>Alteromonas/Salinimonas group</taxon>
        <taxon>Alteromonas</taxon>
    </lineage>
</organism>